<dbReference type="SUPFAM" id="SSF158702">
    <property type="entry name" value="Sec63 N-terminal domain-like"/>
    <property type="match status" value="1"/>
</dbReference>
<dbReference type="Gene3D" id="1.10.287.110">
    <property type="entry name" value="DnaJ domain"/>
    <property type="match status" value="1"/>
</dbReference>
<dbReference type="Pfam" id="PF02889">
    <property type="entry name" value="Sec63"/>
    <property type="match status" value="2"/>
</dbReference>
<feature type="compositionally biased region" description="Basic and acidic residues" evidence="9">
    <location>
        <begin position="549"/>
        <end position="575"/>
    </location>
</feature>
<keyword evidence="13" id="KW-1185">Reference proteome</keyword>
<dbReference type="PROSITE" id="PS50076">
    <property type="entry name" value="DNAJ_2"/>
    <property type="match status" value="1"/>
</dbReference>
<evidence type="ECO:0000256" key="9">
    <source>
        <dbReference type="SAM" id="MobiDB-lite"/>
    </source>
</evidence>
<feature type="domain" description="J" evidence="11">
    <location>
        <begin position="106"/>
        <end position="182"/>
    </location>
</feature>
<dbReference type="CDD" id="cd06257">
    <property type="entry name" value="DnaJ"/>
    <property type="match status" value="1"/>
</dbReference>
<feature type="compositionally biased region" description="Basic residues" evidence="9">
    <location>
        <begin position="618"/>
        <end position="627"/>
    </location>
</feature>
<dbReference type="InterPro" id="IPR036869">
    <property type="entry name" value="J_dom_sf"/>
</dbReference>
<dbReference type="Gene3D" id="2.60.40.150">
    <property type="entry name" value="C2 domain"/>
    <property type="match status" value="1"/>
</dbReference>
<feature type="compositionally biased region" description="Basic and acidic residues" evidence="9">
    <location>
        <begin position="608"/>
        <end position="617"/>
    </location>
</feature>
<dbReference type="Gene3D" id="1.10.3380.10">
    <property type="entry name" value="Sec63 N-terminal domain-like domain"/>
    <property type="match status" value="1"/>
</dbReference>
<feature type="compositionally biased region" description="Acidic residues" evidence="9">
    <location>
        <begin position="780"/>
        <end position="803"/>
    </location>
</feature>
<feature type="compositionally biased region" description="Basic residues" evidence="9">
    <location>
        <begin position="533"/>
        <end position="544"/>
    </location>
</feature>
<protein>
    <submittedName>
        <fullName evidence="12">Translocation protein SEC63-like protein</fullName>
    </submittedName>
</protein>
<keyword evidence="2" id="KW-0813">Transport</keyword>
<evidence type="ECO:0000256" key="3">
    <source>
        <dbReference type="ARBA" id="ARBA00022692"/>
    </source>
</evidence>
<comment type="caution">
    <text evidence="12">The sequence shown here is derived from an EMBL/GenBank/DDBJ whole genome shotgun (WGS) entry which is preliminary data.</text>
</comment>
<feature type="compositionally biased region" description="Basic residues" evidence="9">
    <location>
        <begin position="577"/>
        <end position="588"/>
    </location>
</feature>
<proteinExistence type="predicted"/>
<dbReference type="PANTHER" id="PTHR24075:SF0">
    <property type="entry name" value="TRANSLOCATION PROTEIN SEC63 HOMOLOG"/>
    <property type="match status" value="1"/>
</dbReference>
<dbReference type="EMBL" id="JARQWQ010000046">
    <property type="protein sequence ID" value="KAK2558130.1"/>
    <property type="molecule type" value="Genomic_DNA"/>
</dbReference>
<dbReference type="Gene3D" id="1.10.150.20">
    <property type="entry name" value="5' to 3' exonuclease, C-terminal subdomain"/>
    <property type="match status" value="1"/>
</dbReference>
<evidence type="ECO:0000313" key="12">
    <source>
        <dbReference type="EMBL" id="KAK2558130.1"/>
    </source>
</evidence>
<evidence type="ECO:0000256" key="5">
    <source>
        <dbReference type="ARBA" id="ARBA00022927"/>
    </source>
</evidence>
<evidence type="ECO:0000256" key="7">
    <source>
        <dbReference type="ARBA" id="ARBA00023136"/>
    </source>
</evidence>
<dbReference type="SUPFAM" id="SSF81296">
    <property type="entry name" value="E set domains"/>
    <property type="match status" value="1"/>
</dbReference>
<feature type="compositionally biased region" description="Acidic residues" evidence="9">
    <location>
        <begin position="594"/>
        <end position="607"/>
    </location>
</feature>
<organism evidence="12 13">
    <name type="scientific">Acropora cervicornis</name>
    <name type="common">Staghorn coral</name>
    <dbReference type="NCBI Taxonomy" id="6130"/>
    <lineage>
        <taxon>Eukaryota</taxon>
        <taxon>Metazoa</taxon>
        <taxon>Cnidaria</taxon>
        <taxon>Anthozoa</taxon>
        <taxon>Hexacorallia</taxon>
        <taxon>Scleractinia</taxon>
        <taxon>Astrocoeniina</taxon>
        <taxon>Acroporidae</taxon>
        <taxon>Acropora</taxon>
    </lineage>
</organism>
<evidence type="ECO:0000256" key="10">
    <source>
        <dbReference type="SAM" id="Phobius"/>
    </source>
</evidence>
<accession>A0AAD9QC34</accession>
<dbReference type="GO" id="GO:0006614">
    <property type="term" value="P:SRP-dependent cotranslational protein targeting to membrane"/>
    <property type="evidence" value="ECO:0007669"/>
    <property type="project" value="TreeGrafter"/>
</dbReference>
<keyword evidence="7 10" id="KW-0472">Membrane</keyword>
<keyword evidence="4" id="KW-0256">Endoplasmic reticulum</keyword>
<feature type="transmembrane region" description="Helical" evidence="10">
    <location>
        <begin position="15"/>
        <end position="35"/>
    </location>
</feature>
<dbReference type="SMART" id="SM00271">
    <property type="entry name" value="DnaJ"/>
    <property type="match status" value="1"/>
</dbReference>
<dbReference type="InterPro" id="IPR001623">
    <property type="entry name" value="DnaJ_domain"/>
</dbReference>
<feature type="transmembrane region" description="Helical" evidence="10">
    <location>
        <begin position="207"/>
        <end position="230"/>
    </location>
</feature>
<evidence type="ECO:0000256" key="1">
    <source>
        <dbReference type="ARBA" id="ARBA00004477"/>
    </source>
</evidence>
<dbReference type="SMART" id="SM00973">
    <property type="entry name" value="Sec63"/>
    <property type="match status" value="1"/>
</dbReference>
<sequence>MAGAQFEYDEKGTTFYYFLLSFFGIVLVPLTYYIWKVTKLPDSQKIENKICQCPPCEEKREALRRKKPKSKSIRYVSLSLLAVLWVLFFVGAYKISQFEKDFTEYDPYAVLELDRWNSAFSGGCSQGCKGSSTADIRRQYRRLSMKYHPDKETGDPQKFMRIAKAYEALTNEESRKNWEEHGNPDGPGATSFGIALPSWLVSKENSMWVLGAYGLAFMVILPIAVGTWWYKSIQYSCEQILLDTTQLYYYFFHKTPSMHVKRVLMILGGSLEFEKGHNREIQERPSDNIELPELMRDLTNLGDKNKEPPLCYPYSIKARALIHAHLSRLELPRDTLKPDLDLILRKSTFLIQEMVSCVMQLIAMAKAGRASNMPRLETVENCILVSQMVVQGMWNSKSPLLQLPHVEVDTLRLFKKRNVQTIKQLAVMNQSHRRSMLNGLTDQEYDDVMTVCSMFPVIEMDVKPHVLDDEEDEGVVTTGSIVTVSVTLKRRNLGEFFKEETGVELLAITAGDDPDDVVEPKGSPTHGGQKVWQKNRKKGKKARTQKQQSKKEEVQQKKNSLEEKEKTTEEKEGQNGKKNKTKSRKKRNNKVENDECDSDDEREETDGEKDKMTIDKRGKNKKTKRTKPFKDESSDLNSSSFGEDEDSDAPQNDASARYSEDEDEWDRLQADAKNRDNVLDAKSKESHVVHAPYFPEEKQEWWWIYVTDRKKSELITPPQQIFNLKDEEKLELKFQAPSKPRSYHYTVMLRSDSYLNVDVQKTFDINVEQAKEVNTKQWDFESDEEDKDDLDESGESEEEEYSD</sequence>
<feature type="region of interest" description="Disordered" evidence="9">
    <location>
        <begin position="512"/>
        <end position="673"/>
    </location>
</feature>
<keyword evidence="3 10" id="KW-0812">Transmembrane</keyword>
<evidence type="ECO:0000259" key="11">
    <source>
        <dbReference type="PROSITE" id="PS50076"/>
    </source>
</evidence>
<evidence type="ECO:0000256" key="8">
    <source>
        <dbReference type="ARBA" id="ARBA00023186"/>
    </source>
</evidence>
<gene>
    <name evidence="12" type="ORF">P5673_019711</name>
</gene>
<keyword evidence="6 10" id="KW-1133">Transmembrane helix</keyword>
<evidence type="ECO:0000256" key="4">
    <source>
        <dbReference type="ARBA" id="ARBA00022824"/>
    </source>
</evidence>
<name>A0AAD9QC34_ACRCE</name>
<feature type="transmembrane region" description="Helical" evidence="10">
    <location>
        <begin position="73"/>
        <end position="93"/>
    </location>
</feature>
<dbReference type="GO" id="GO:0006620">
    <property type="term" value="P:post-translational protein targeting to endoplasmic reticulum membrane"/>
    <property type="evidence" value="ECO:0007669"/>
    <property type="project" value="TreeGrafter"/>
</dbReference>
<reference evidence="12" key="1">
    <citation type="journal article" date="2023" name="G3 (Bethesda)">
        <title>Whole genome assembly and annotation of the endangered Caribbean coral Acropora cervicornis.</title>
        <authorList>
            <person name="Selwyn J.D."/>
            <person name="Vollmer S.V."/>
        </authorList>
    </citation>
    <scope>NUCLEOTIDE SEQUENCE</scope>
    <source>
        <strain evidence="12">K2</strain>
    </source>
</reference>
<dbReference type="InterPro" id="IPR014756">
    <property type="entry name" value="Ig_E-set"/>
</dbReference>
<dbReference type="Pfam" id="PF00226">
    <property type="entry name" value="DnaJ"/>
    <property type="match status" value="1"/>
</dbReference>
<comment type="subcellular location">
    <subcellularLocation>
        <location evidence="1">Endoplasmic reticulum membrane</location>
        <topology evidence="1">Multi-pass membrane protein</topology>
    </subcellularLocation>
</comment>
<keyword evidence="8" id="KW-0143">Chaperone</keyword>
<feature type="region of interest" description="Disordered" evidence="9">
    <location>
        <begin position="774"/>
        <end position="803"/>
    </location>
</feature>
<evidence type="ECO:0000256" key="6">
    <source>
        <dbReference type="ARBA" id="ARBA00022989"/>
    </source>
</evidence>
<evidence type="ECO:0000313" key="13">
    <source>
        <dbReference type="Proteomes" id="UP001249851"/>
    </source>
</evidence>
<dbReference type="GO" id="GO:0031207">
    <property type="term" value="C:Sec62/Sec63 complex"/>
    <property type="evidence" value="ECO:0007669"/>
    <property type="project" value="TreeGrafter"/>
</dbReference>
<dbReference type="Proteomes" id="UP001249851">
    <property type="component" value="Unassembled WGS sequence"/>
</dbReference>
<evidence type="ECO:0000256" key="2">
    <source>
        <dbReference type="ARBA" id="ARBA00022448"/>
    </source>
</evidence>
<dbReference type="AlphaFoldDB" id="A0AAD9QC34"/>
<dbReference type="SUPFAM" id="SSF46565">
    <property type="entry name" value="Chaperone J-domain"/>
    <property type="match status" value="1"/>
</dbReference>
<reference evidence="12" key="2">
    <citation type="journal article" date="2023" name="Science">
        <title>Genomic signatures of disease resistance in endangered staghorn corals.</title>
        <authorList>
            <person name="Vollmer S.V."/>
            <person name="Selwyn J.D."/>
            <person name="Despard B.A."/>
            <person name="Roesel C.L."/>
        </authorList>
    </citation>
    <scope>NUCLEOTIDE SEQUENCE</scope>
    <source>
        <strain evidence="12">K2</strain>
    </source>
</reference>
<keyword evidence="5" id="KW-0653">Protein transport</keyword>
<dbReference type="InterPro" id="IPR035892">
    <property type="entry name" value="C2_domain_sf"/>
</dbReference>
<dbReference type="GO" id="GO:0008320">
    <property type="term" value="F:protein transmembrane transporter activity"/>
    <property type="evidence" value="ECO:0007669"/>
    <property type="project" value="TreeGrafter"/>
</dbReference>
<dbReference type="GO" id="GO:0003723">
    <property type="term" value="F:RNA binding"/>
    <property type="evidence" value="ECO:0007669"/>
    <property type="project" value="TreeGrafter"/>
</dbReference>
<dbReference type="PANTHER" id="PTHR24075">
    <property type="entry name" value="SEC63 DOMAIN-CONTAINING"/>
    <property type="match status" value="1"/>
</dbReference>
<dbReference type="InterPro" id="IPR004179">
    <property type="entry name" value="Sec63-dom"/>
</dbReference>